<proteinExistence type="predicted"/>
<dbReference type="AlphaFoldDB" id="A0A655SKH0"/>
<organism evidence="1 2">
    <name type="scientific">Vibrio cholerae</name>
    <dbReference type="NCBI Taxonomy" id="666"/>
    <lineage>
        <taxon>Bacteria</taxon>
        <taxon>Pseudomonadati</taxon>
        <taxon>Pseudomonadota</taxon>
        <taxon>Gammaproteobacteria</taxon>
        <taxon>Vibrionales</taxon>
        <taxon>Vibrionaceae</taxon>
        <taxon>Vibrio</taxon>
    </lineage>
</organism>
<evidence type="ECO:0000313" key="2">
    <source>
        <dbReference type="Proteomes" id="UP000044806"/>
    </source>
</evidence>
<accession>A0A655SKH0</accession>
<evidence type="ECO:0000313" key="1">
    <source>
        <dbReference type="EMBL" id="CSB23556.1"/>
    </source>
</evidence>
<dbReference type="Proteomes" id="UP000044806">
    <property type="component" value="Unassembled WGS sequence"/>
</dbReference>
<gene>
    <name evidence="1" type="ORF">ERS013165_03951</name>
</gene>
<name>A0A655SKH0_VIBCL</name>
<protein>
    <submittedName>
        <fullName evidence="1">Uncharacterized protein</fullName>
    </submittedName>
</protein>
<sequence length="45" mass="4671">MKCLAAILTIISSDSVSDCLQIFSEANCGSPLSHSLSNVFLNIAG</sequence>
<dbReference type="EMBL" id="CWOW01000082">
    <property type="protein sequence ID" value="CSB23556.1"/>
    <property type="molecule type" value="Genomic_DNA"/>
</dbReference>
<reference evidence="1 2" key="1">
    <citation type="submission" date="2015-07" db="EMBL/GenBank/DDBJ databases">
        <authorList>
            <consortium name="Pathogen Informatics"/>
        </authorList>
    </citation>
    <scope>NUCLEOTIDE SEQUENCE [LARGE SCALE GENOMIC DNA]</scope>
    <source>
        <strain evidence="1 2">A51</strain>
    </source>
</reference>